<dbReference type="Gene3D" id="3.30.530.20">
    <property type="match status" value="1"/>
</dbReference>
<dbReference type="InterPro" id="IPR023393">
    <property type="entry name" value="START-like_dom_sf"/>
</dbReference>
<dbReference type="InterPro" id="IPR047137">
    <property type="entry name" value="ORF3"/>
</dbReference>
<name>A0ABZ2IB97_9CAUL</name>
<sequence>MTDRPISTDADVDSSAFRDSDLHEGRHAADSLRAMLIRRPRSALYNYWRDLLNLPVFSETVKSVEVLDATHSRWVVEGPGGKDVALTSVVTEDLADRRIAWTSTQGSDVDHEGWIEFRDHPFGRGTEVRLFISYDPPGGVVGKAIAKVMQREPRLQARRELRRFKQLMETGEISTSRAPDAAPRGSRRL</sequence>
<dbReference type="SUPFAM" id="SSF55961">
    <property type="entry name" value="Bet v1-like"/>
    <property type="match status" value="1"/>
</dbReference>
<dbReference type="EMBL" id="CP146369">
    <property type="protein sequence ID" value="WWT53589.1"/>
    <property type="molecule type" value="Genomic_DNA"/>
</dbReference>
<evidence type="ECO:0000259" key="3">
    <source>
        <dbReference type="Pfam" id="PF03364"/>
    </source>
</evidence>
<organism evidence="4 5">
    <name type="scientific">Brevundimonas olei</name>
    <dbReference type="NCBI Taxonomy" id="657642"/>
    <lineage>
        <taxon>Bacteria</taxon>
        <taxon>Pseudomonadati</taxon>
        <taxon>Pseudomonadota</taxon>
        <taxon>Alphaproteobacteria</taxon>
        <taxon>Caulobacterales</taxon>
        <taxon>Caulobacteraceae</taxon>
        <taxon>Brevundimonas</taxon>
    </lineage>
</organism>
<proteinExistence type="inferred from homology"/>
<keyword evidence="5" id="KW-1185">Reference proteome</keyword>
<dbReference type="Pfam" id="PF03364">
    <property type="entry name" value="Polyketide_cyc"/>
    <property type="match status" value="1"/>
</dbReference>
<dbReference type="RefSeq" id="WP_269298494.1">
    <property type="nucleotide sequence ID" value="NZ_BAAAGH010000002.1"/>
</dbReference>
<dbReference type="CDD" id="cd07817">
    <property type="entry name" value="SRPBCC_8"/>
    <property type="match status" value="1"/>
</dbReference>
<evidence type="ECO:0000313" key="5">
    <source>
        <dbReference type="Proteomes" id="UP001363460"/>
    </source>
</evidence>
<accession>A0ABZ2IB97</accession>
<dbReference type="PANTHER" id="PTHR33824">
    <property type="entry name" value="POLYKETIDE CYCLASE/DEHYDRASE AND LIPID TRANSPORT SUPERFAMILY PROTEIN"/>
    <property type="match status" value="1"/>
</dbReference>
<evidence type="ECO:0000256" key="1">
    <source>
        <dbReference type="ARBA" id="ARBA00008918"/>
    </source>
</evidence>
<dbReference type="InterPro" id="IPR005031">
    <property type="entry name" value="COQ10_START"/>
</dbReference>
<evidence type="ECO:0000313" key="4">
    <source>
        <dbReference type="EMBL" id="WWT53589.1"/>
    </source>
</evidence>
<dbReference type="PANTHER" id="PTHR33824:SF7">
    <property type="entry name" value="POLYKETIDE CYCLASE_DEHYDRASE AND LIPID TRANSPORT SUPERFAMILY PROTEIN"/>
    <property type="match status" value="1"/>
</dbReference>
<feature type="region of interest" description="Disordered" evidence="2">
    <location>
        <begin position="168"/>
        <end position="189"/>
    </location>
</feature>
<protein>
    <submittedName>
        <fullName evidence="4">SRPBCC family protein</fullName>
    </submittedName>
</protein>
<comment type="similarity">
    <text evidence="1">Belongs to the ribosome association toxin RatA family.</text>
</comment>
<gene>
    <name evidence="4" type="ORF">V8J38_09980</name>
</gene>
<feature type="domain" description="Coenzyme Q-binding protein COQ10 START" evidence="3">
    <location>
        <begin position="39"/>
        <end position="157"/>
    </location>
</feature>
<evidence type="ECO:0000256" key="2">
    <source>
        <dbReference type="SAM" id="MobiDB-lite"/>
    </source>
</evidence>
<dbReference type="Proteomes" id="UP001363460">
    <property type="component" value="Chromosome"/>
</dbReference>
<reference evidence="4 5" key="1">
    <citation type="submission" date="2024-02" db="EMBL/GenBank/DDBJ databases">
        <title>Distribution and functional of Brevundimonas-related endobacteria within Verticillium dahliae.</title>
        <authorList>
            <person name="Zeng H."/>
        </authorList>
    </citation>
    <scope>NUCLEOTIDE SEQUENCE [LARGE SCALE GENOMIC DNA]</scope>
    <source>
        <strain evidence="4 5">TRM 44200</strain>
    </source>
</reference>